<reference evidence="2 3" key="1">
    <citation type="journal article" date="2014" name="Proc. Natl. Acad. Sci. U.S.A.">
        <title>Trajectory and genomic determinants of fungal-pathogen speciation and host adaptation.</title>
        <authorList>
            <person name="Hu X."/>
            <person name="Xiao G."/>
            <person name="Zheng P."/>
            <person name="Shang Y."/>
            <person name="Su Y."/>
            <person name="Zhang X."/>
            <person name="Liu X."/>
            <person name="Zhan S."/>
            <person name="St Leger R.J."/>
            <person name="Wang C."/>
        </authorList>
    </citation>
    <scope>NUCLEOTIDE SEQUENCE [LARGE SCALE GENOMIC DNA]</scope>
    <source>
        <strain evidence="2 3">ARSEF 977</strain>
    </source>
</reference>
<proteinExistence type="predicted"/>
<sequence length="259" mass="28838">MLMTQNHPHLSPGSSSESAISIASSPSSVSSCDGIDGDEWNSFGDNAELPSKVSLQNSDMDLAVAIPSTVQPVARQEEAERTPVPRPLDGDRLHALFSEYEKLVNGQEGPRERVGSPVKNDESRRSDHPESGHQAVPRPLVSVAHSQQRQILKRKTQRQKKGASRGSSRTKRALASSIQEYEYKQLGEARRAPNGSIEVEVFWAPIFLPCDQLRGEQAIEEAKDVVIRKFGHVAWERERSLKTFLVLMRSAARRQNPRQ</sequence>
<dbReference type="EMBL" id="AZNH01000107">
    <property type="protein sequence ID" value="KID82014.1"/>
    <property type="molecule type" value="Genomic_DNA"/>
</dbReference>
<organism evidence="2 3">
    <name type="scientific">Metarhizium guizhouense (strain ARSEF 977)</name>
    <dbReference type="NCBI Taxonomy" id="1276136"/>
    <lineage>
        <taxon>Eukaryota</taxon>
        <taxon>Fungi</taxon>
        <taxon>Dikarya</taxon>
        <taxon>Ascomycota</taxon>
        <taxon>Pezizomycotina</taxon>
        <taxon>Sordariomycetes</taxon>
        <taxon>Hypocreomycetidae</taxon>
        <taxon>Hypocreales</taxon>
        <taxon>Clavicipitaceae</taxon>
        <taxon>Metarhizium</taxon>
    </lineage>
</organism>
<dbReference type="OrthoDB" id="4868140at2759"/>
<name>A0A0B4HRA8_METGA</name>
<dbReference type="Proteomes" id="UP000031192">
    <property type="component" value="Unassembled WGS sequence"/>
</dbReference>
<evidence type="ECO:0000313" key="2">
    <source>
        <dbReference type="EMBL" id="KID82014.1"/>
    </source>
</evidence>
<dbReference type="HOGENOM" id="CLU_093927_0_0_1"/>
<keyword evidence="3" id="KW-1185">Reference proteome</keyword>
<feature type="compositionally biased region" description="Basic and acidic residues" evidence="1">
    <location>
        <begin position="109"/>
        <end position="131"/>
    </location>
</feature>
<feature type="region of interest" description="Disordered" evidence="1">
    <location>
        <begin position="69"/>
        <end position="90"/>
    </location>
</feature>
<evidence type="ECO:0000256" key="1">
    <source>
        <dbReference type="SAM" id="MobiDB-lite"/>
    </source>
</evidence>
<feature type="compositionally biased region" description="Basic residues" evidence="1">
    <location>
        <begin position="151"/>
        <end position="172"/>
    </location>
</feature>
<protein>
    <submittedName>
        <fullName evidence="2">Uncharacterized protein</fullName>
    </submittedName>
</protein>
<accession>A0A0B4HRA8</accession>
<gene>
    <name evidence="2" type="ORF">MGU_10668</name>
</gene>
<feature type="region of interest" description="Disordered" evidence="1">
    <location>
        <begin position="102"/>
        <end position="174"/>
    </location>
</feature>
<dbReference type="AlphaFoldDB" id="A0A0B4HRA8"/>
<feature type="region of interest" description="Disordered" evidence="1">
    <location>
        <begin position="1"/>
        <end position="49"/>
    </location>
</feature>
<feature type="compositionally biased region" description="Basic and acidic residues" evidence="1">
    <location>
        <begin position="75"/>
        <end position="90"/>
    </location>
</feature>
<evidence type="ECO:0000313" key="3">
    <source>
        <dbReference type="Proteomes" id="UP000031192"/>
    </source>
</evidence>
<comment type="caution">
    <text evidence="2">The sequence shown here is derived from an EMBL/GenBank/DDBJ whole genome shotgun (WGS) entry which is preliminary data.</text>
</comment>
<feature type="compositionally biased region" description="Low complexity" evidence="1">
    <location>
        <begin position="11"/>
        <end position="31"/>
    </location>
</feature>